<dbReference type="InterPro" id="IPR037143">
    <property type="entry name" value="4-PPantetheinyl_Trfase_dom_sf"/>
</dbReference>
<accession>A0A930V2Z3</accession>
<evidence type="ECO:0000313" key="1">
    <source>
        <dbReference type="EMBL" id="MBF4162931.1"/>
    </source>
</evidence>
<reference evidence="1" key="1">
    <citation type="submission" date="2020-11" db="EMBL/GenBank/DDBJ databases">
        <title>Nocardioides sp. CBS4Y-1, whole genome shotgun sequence.</title>
        <authorList>
            <person name="Tuo L."/>
        </authorList>
    </citation>
    <scope>NUCLEOTIDE SEQUENCE</scope>
    <source>
        <strain evidence="1">CBS4Y-1</strain>
    </source>
</reference>
<proteinExistence type="predicted"/>
<organism evidence="1 2">
    <name type="scientific">Nocardioides acrostichi</name>
    <dbReference type="NCBI Taxonomy" id="2784339"/>
    <lineage>
        <taxon>Bacteria</taxon>
        <taxon>Bacillati</taxon>
        <taxon>Actinomycetota</taxon>
        <taxon>Actinomycetes</taxon>
        <taxon>Propionibacteriales</taxon>
        <taxon>Nocardioidaceae</taxon>
        <taxon>Nocardioides</taxon>
    </lineage>
</organism>
<dbReference type="Proteomes" id="UP000656804">
    <property type="component" value="Unassembled WGS sequence"/>
</dbReference>
<evidence type="ECO:0008006" key="3">
    <source>
        <dbReference type="Google" id="ProtNLM"/>
    </source>
</evidence>
<dbReference type="GO" id="GO:0008897">
    <property type="term" value="F:holo-[acyl-carrier-protein] synthase activity"/>
    <property type="evidence" value="ECO:0007669"/>
    <property type="project" value="InterPro"/>
</dbReference>
<comment type="caution">
    <text evidence="1">The sequence shown here is derived from an EMBL/GenBank/DDBJ whole genome shotgun (WGS) entry which is preliminary data.</text>
</comment>
<keyword evidence="2" id="KW-1185">Reference proteome</keyword>
<name>A0A930V2Z3_9ACTN</name>
<dbReference type="AlphaFoldDB" id="A0A930V2Z3"/>
<dbReference type="GO" id="GO:0000287">
    <property type="term" value="F:magnesium ion binding"/>
    <property type="evidence" value="ECO:0007669"/>
    <property type="project" value="InterPro"/>
</dbReference>
<gene>
    <name evidence="1" type="ORF">ISG29_14650</name>
</gene>
<sequence length="150" mass="16107">MLVEVTALFADDDHDDHHALRALAQAHLGHPTRLCPHCASTAHGRPRSRTRGERLSISYARGLVVTARATARVGVDVEHTGQAVPDGLADLTHWTRSEAVLKATGTGLRRDPAGVRADEAHTLPLPLPDGWVGSVAVLDATEIDLAWLVR</sequence>
<evidence type="ECO:0000313" key="2">
    <source>
        <dbReference type="Proteomes" id="UP000656804"/>
    </source>
</evidence>
<protein>
    <recommendedName>
        <fullName evidence="3">4'-phosphopantetheinyl transferase</fullName>
    </recommendedName>
</protein>
<dbReference type="SUPFAM" id="SSF56214">
    <property type="entry name" value="4'-phosphopantetheinyl transferase"/>
    <property type="match status" value="1"/>
</dbReference>
<dbReference type="RefSeq" id="WP_194504199.1">
    <property type="nucleotide sequence ID" value="NZ_JADIVZ010000008.1"/>
</dbReference>
<dbReference type="EMBL" id="JADIVZ010000008">
    <property type="protein sequence ID" value="MBF4162931.1"/>
    <property type="molecule type" value="Genomic_DNA"/>
</dbReference>
<dbReference type="Gene3D" id="3.90.470.20">
    <property type="entry name" value="4'-phosphopantetheinyl transferase domain"/>
    <property type="match status" value="1"/>
</dbReference>